<proteinExistence type="predicted"/>
<keyword evidence="2" id="KW-1185">Reference proteome</keyword>
<dbReference type="KEGG" id="vg:60321577"/>
<dbReference type="EMBL" id="MH509442">
    <property type="protein sequence ID" value="AXH46853.1"/>
    <property type="molecule type" value="Genomic_DNA"/>
</dbReference>
<evidence type="ECO:0000313" key="2">
    <source>
        <dbReference type="Proteomes" id="UP000259472"/>
    </source>
</evidence>
<dbReference type="GeneID" id="60321577"/>
<dbReference type="RefSeq" id="YP_009950165.1">
    <property type="nucleotide sequence ID" value="NC_051588.1"/>
</dbReference>
<protein>
    <submittedName>
        <fullName evidence="1">Tail terminator</fullName>
    </submittedName>
</protein>
<evidence type="ECO:0000313" key="1">
    <source>
        <dbReference type="EMBL" id="AXH46853.1"/>
    </source>
</evidence>
<name>A0A345KV01_9CAUD</name>
<reference evidence="2" key="1">
    <citation type="submission" date="2018-06" db="EMBL/GenBank/DDBJ databases">
        <authorList>
            <person name="Zhirakovskaya E."/>
        </authorList>
    </citation>
    <scope>NUCLEOTIDE SEQUENCE [LARGE SCALE GENOMIC DNA]</scope>
</reference>
<sequence length="142" mass="15377">MTVTPILVPPVGPLVAARAYLLDELAGRDNPLQVGLTPPGGTPTSYALLNLSGTNPRVFLADFLIRVRVFDRDAVRLENNANLIHRLMLHAVSRKIHTTEGDVTISAATHQFGPADLDDPDVPLAGKQLAVFWTIGLRPEKP</sequence>
<organism evidence="1 2">
    <name type="scientific">Mycobacterium phage Aminay</name>
    <dbReference type="NCBI Taxonomy" id="2250291"/>
    <lineage>
        <taxon>Viruses</taxon>
        <taxon>Duplodnaviria</taxon>
        <taxon>Heunggongvirae</taxon>
        <taxon>Uroviricota</taxon>
        <taxon>Caudoviricetes</taxon>
        <taxon>Weiservirinae</taxon>
        <taxon>Aminayvirus</taxon>
        <taxon>Aminayvirus aminay</taxon>
    </lineage>
</organism>
<gene>
    <name evidence="1" type="primary">15</name>
    <name evidence="1" type="ORF">SEA_AMINAY_15</name>
</gene>
<accession>A0A345KV01</accession>
<dbReference type="Proteomes" id="UP000259472">
    <property type="component" value="Segment"/>
</dbReference>